<dbReference type="AlphaFoldDB" id="A0A1F4ZTY4"/>
<dbReference type="EMBL" id="MEXR01000021">
    <property type="protein sequence ID" value="OGD09831.1"/>
    <property type="molecule type" value="Genomic_DNA"/>
</dbReference>
<sequence>MDYVQIKRLSDIALASVLFLVFFPIGVIVAIAIKLESPGPIFVEWSDRVGKDGKVFRLLKFRSMVPNARYLQFHDPKYKQYLKEFKKNSFKIKDDPLRTKIGKFIVKYSIDETPQFINVIKGDMSLIGPRPYYPDELSDQKKKYPRSVPLIAKALSVRPGITGEWQVSGRSDVNFEKRIEMDAHYAQKLNLWYDLKILFKTPFVMLSGRGSGVS</sequence>
<evidence type="ECO:0000313" key="4">
    <source>
        <dbReference type="EMBL" id="OGD09831.1"/>
    </source>
</evidence>
<proteinExistence type="inferred from homology"/>
<dbReference type="Proteomes" id="UP000176424">
    <property type="component" value="Unassembled WGS sequence"/>
</dbReference>
<dbReference type="PANTHER" id="PTHR30576:SF10">
    <property type="entry name" value="SLL5057 PROTEIN"/>
    <property type="match status" value="1"/>
</dbReference>
<feature type="transmembrane region" description="Helical" evidence="2">
    <location>
        <begin position="12"/>
        <end position="33"/>
    </location>
</feature>
<gene>
    <name evidence="4" type="ORF">A2397_04490</name>
</gene>
<dbReference type="PANTHER" id="PTHR30576">
    <property type="entry name" value="COLANIC BIOSYNTHESIS UDP-GLUCOSE LIPID CARRIER TRANSFERASE"/>
    <property type="match status" value="1"/>
</dbReference>
<keyword evidence="2" id="KW-0472">Membrane</keyword>
<comment type="similarity">
    <text evidence="1">Belongs to the bacterial sugar transferase family.</text>
</comment>
<protein>
    <recommendedName>
        <fullName evidence="3">Bacterial sugar transferase domain-containing protein</fullName>
    </recommendedName>
</protein>
<dbReference type="Pfam" id="PF02397">
    <property type="entry name" value="Bac_transf"/>
    <property type="match status" value="1"/>
</dbReference>
<organism evidence="4 5">
    <name type="scientific">Candidatus Amesbacteria bacterium RIFOXYB1_FULL_44_23</name>
    <dbReference type="NCBI Taxonomy" id="1797263"/>
    <lineage>
        <taxon>Bacteria</taxon>
        <taxon>Candidatus Amesiibacteriota</taxon>
    </lineage>
</organism>
<name>A0A1F4ZTY4_9BACT</name>
<keyword evidence="2" id="KW-1133">Transmembrane helix</keyword>
<evidence type="ECO:0000259" key="3">
    <source>
        <dbReference type="Pfam" id="PF02397"/>
    </source>
</evidence>
<dbReference type="STRING" id="1797263.A2397_04490"/>
<feature type="domain" description="Bacterial sugar transferase" evidence="3">
    <location>
        <begin position="7"/>
        <end position="206"/>
    </location>
</feature>
<comment type="caution">
    <text evidence="4">The sequence shown here is derived from an EMBL/GenBank/DDBJ whole genome shotgun (WGS) entry which is preliminary data.</text>
</comment>
<keyword evidence="2" id="KW-0812">Transmembrane</keyword>
<accession>A0A1F4ZTY4</accession>
<evidence type="ECO:0000256" key="1">
    <source>
        <dbReference type="ARBA" id="ARBA00006464"/>
    </source>
</evidence>
<dbReference type="InterPro" id="IPR003362">
    <property type="entry name" value="Bact_transf"/>
</dbReference>
<reference evidence="4 5" key="1">
    <citation type="journal article" date="2016" name="Nat. Commun.">
        <title>Thousands of microbial genomes shed light on interconnected biogeochemical processes in an aquifer system.</title>
        <authorList>
            <person name="Anantharaman K."/>
            <person name="Brown C.T."/>
            <person name="Hug L.A."/>
            <person name="Sharon I."/>
            <person name="Castelle C.J."/>
            <person name="Probst A.J."/>
            <person name="Thomas B.C."/>
            <person name="Singh A."/>
            <person name="Wilkins M.J."/>
            <person name="Karaoz U."/>
            <person name="Brodie E.L."/>
            <person name="Williams K.H."/>
            <person name="Hubbard S.S."/>
            <person name="Banfield J.F."/>
        </authorList>
    </citation>
    <scope>NUCLEOTIDE SEQUENCE [LARGE SCALE GENOMIC DNA]</scope>
</reference>
<evidence type="ECO:0000313" key="5">
    <source>
        <dbReference type="Proteomes" id="UP000176424"/>
    </source>
</evidence>
<dbReference type="GO" id="GO:0016780">
    <property type="term" value="F:phosphotransferase activity, for other substituted phosphate groups"/>
    <property type="evidence" value="ECO:0007669"/>
    <property type="project" value="TreeGrafter"/>
</dbReference>
<evidence type="ECO:0000256" key="2">
    <source>
        <dbReference type="SAM" id="Phobius"/>
    </source>
</evidence>